<evidence type="ECO:0000256" key="1">
    <source>
        <dbReference type="SAM" id="MobiDB-lite"/>
    </source>
</evidence>
<dbReference type="EMBL" id="BAAABZ010000016">
    <property type="protein sequence ID" value="GAA0526173.1"/>
    <property type="molecule type" value="Genomic_DNA"/>
</dbReference>
<evidence type="ECO:0000313" key="3">
    <source>
        <dbReference type="Proteomes" id="UP001501576"/>
    </source>
</evidence>
<protein>
    <submittedName>
        <fullName evidence="2">Uncharacterized protein</fullName>
    </submittedName>
</protein>
<reference evidence="3" key="1">
    <citation type="journal article" date="2019" name="Int. J. Syst. Evol. Microbiol.">
        <title>The Global Catalogue of Microorganisms (GCM) 10K type strain sequencing project: providing services to taxonomists for standard genome sequencing and annotation.</title>
        <authorList>
            <consortium name="The Broad Institute Genomics Platform"/>
            <consortium name="The Broad Institute Genome Sequencing Center for Infectious Disease"/>
            <person name="Wu L."/>
            <person name="Ma J."/>
        </authorList>
    </citation>
    <scope>NUCLEOTIDE SEQUENCE [LARGE SCALE GENOMIC DNA]</scope>
    <source>
        <strain evidence="3">JCM 5052</strain>
    </source>
</reference>
<name>A0ABP3MUE7_9ACTN</name>
<keyword evidence="3" id="KW-1185">Reference proteome</keyword>
<feature type="region of interest" description="Disordered" evidence="1">
    <location>
        <begin position="34"/>
        <end position="80"/>
    </location>
</feature>
<accession>A0ABP3MUE7</accession>
<feature type="compositionally biased region" description="Basic and acidic residues" evidence="1">
    <location>
        <begin position="59"/>
        <end position="73"/>
    </location>
</feature>
<feature type="compositionally biased region" description="Low complexity" evidence="1">
    <location>
        <begin position="34"/>
        <end position="43"/>
    </location>
</feature>
<evidence type="ECO:0000313" key="2">
    <source>
        <dbReference type="EMBL" id="GAA0526173.1"/>
    </source>
</evidence>
<organism evidence="2 3">
    <name type="scientific">Streptomyces mordarskii</name>
    <dbReference type="NCBI Taxonomy" id="1226758"/>
    <lineage>
        <taxon>Bacteria</taxon>
        <taxon>Bacillati</taxon>
        <taxon>Actinomycetota</taxon>
        <taxon>Actinomycetes</taxon>
        <taxon>Kitasatosporales</taxon>
        <taxon>Streptomycetaceae</taxon>
        <taxon>Streptomyces</taxon>
    </lineage>
</organism>
<gene>
    <name evidence="2" type="ORF">GCM10010390_30760</name>
</gene>
<proteinExistence type="predicted"/>
<sequence length="80" mass="8185">MYSLLMTARWEGVSAPCEEAARIRRISWLTTAARSTAMRSSARGPGSGRCPDSGGGPDSGREAGSDRGPDSGRKAGSVGG</sequence>
<dbReference type="Proteomes" id="UP001501576">
    <property type="component" value="Unassembled WGS sequence"/>
</dbReference>
<comment type="caution">
    <text evidence="2">The sequence shown here is derived from an EMBL/GenBank/DDBJ whole genome shotgun (WGS) entry which is preliminary data.</text>
</comment>